<dbReference type="AlphaFoldDB" id="A0A0B5EWD6"/>
<reference evidence="1 2" key="1">
    <citation type="submission" date="2015-01" db="EMBL/GenBank/DDBJ databases">
        <title>Enhanced salinomycin production by adjusting the supply of polyketide extender units in Streptomyce albus DSM 41398.</title>
        <authorList>
            <person name="Lu C."/>
        </authorList>
    </citation>
    <scope>NUCLEOTIDE SEQUENCE [LARGE SCALE GENOMIC DNA]</scope>
    <source>
        <strain evidence="2">ATCC 21838 / DSM 41398 / FERM P-419 / JCM 4703 / NBRC 107858</strain>
    </source>
</reference>
<name>A0A0B5EWD6_STRA4</name>
<keyword evidence="2" id="KW-1185">Reference proteome</keyword>
<protein>
    <submittedName>
        <fullName evidence="1">Uncharacterized protein</fullName>
    </submittedName>
</protein>
<dbReference type="Proteomes" id="UP000031523">
    <property type="component" value="Chromosome"/>
</dbReference>
<proteinExistence type="predicted"/>
<evidence type="ECO:0000313" key="2">
    <source>
        <dbReference type="Proteomes" id="UP000031523"/>
    </source>
</evidence>
<accession>A0A0B5EWD6</accession>
<gene>
    <name evidence="1" type="ORF">SLNWT_3164</name>
</gene>
<evidence type="ECO:0000313" key="1">
    <source>
        <dbReference type="EMBL" id="AJE83540.1"/>
    </source>
</evidence>
<sequence length="64" mass="7068">MRIKARATEPGPYADRCEAAGEDSGKLYRVTHPRSAYGVGNEVLEQGMAHLREDLPQRGRGEGR</sequence>
<dbReference type="KEGG" id="sals:SLNWT_3164"/>
<organism evidence="1 2">
    <name type="scientific">Streptomyces albus (strain ATCC 21838 / DSM 41398 / FERM P-419 / JCM 4703 / NBRC 107858)</name>
    <dbReference type="NCBI Taxonomy" id="1081613"/>
    <lineage>
        <taxon>Bacteria</taxon>
        <taxon>Bacillati</taxon>
        <taxon>Actinomycetota</taxon>
        <taxon>Actinomycetes</taxon>
        <taxon>Kitasatosporales</taxon>
        <taxon>Streptomycetaceae</taxon>
        <taxon>Streptomyces</taxon>
    </lineage>
</organism>
<dbReference type="EMBL" id="CP010519">
    <property type="protein sequence ID" value="AJE83540.1"/>
    <property type="molecule type" value="Genomic_DNA"/>
</dbReference>